<evidence type="ECO:0000313" key="2">
    <source>
        <dbReference type="Proteomes" id="UP000824469"/>
    </source>
</evidence>
<dbReference type="AlphaFoldDB" id="A0AA38GGE7"/>
<dbReference type="SUPFAM" id="SSF56219">
    <property type="entry name" value="DNase I-like"/>
    <property type="match status" value="1"/>
</dbReference>
<keyword evidence="2" id="KW-1185">Reference proteome</keyword>
<gene>
    <name evidence="1" type="ORF">KI387_017095</name>
</gene>
<protein>
    <submittedName>
        <fullName evidence="1">Uncharacterized protein</fullName>
    </submittedName>
</protein>
<dbReference type="Gene3D" id="3.60.10.10">
    <property type="entry name" value="Endonuclease/exonuclease/phosphatase"/>
    <property type="match status" value="1"/>
</dbReference>
<feature type="non-terminal residue" evidence="1">
    <location>
        <position position="88"/>
    </location>
</feature>
<sequence length="88" mass="9775">ISGRTLAFAAVDSQGASGGLAIFWDTKIVNGKVLSSSQNHLAIIFKILENNHSWILSNIYAPNTATGKRNLWKELTLFRSNVENMNWL</sequence>
<dbReference type="Proteomes" id="UP000824469">
    <property type="component" value="Unassembled WGS sequence"/>
</dbReference>
<name>A0AA38GGE7_TAXCH</name>
<comment type="caution">
    <text evidence="1">The sequence shown here is derived from an EMBL/GenBank/DDBJ whole genome shotgun (WGS) entry which is preliminary data.</text>
</comment>
<accession>A0AA38GGE7</accession>
<reference evidence="1 2" key="1">
    <citation type="journal article" date="2021" name="Nat. Plants">
        <title>The Taxus genome provides insights into paclitaxel biosynthesis.</title>
        <authorList>
            <person name="Xiong X."/>
            <person name="Gou J."/>
            <person name="Liao Q."/>
            <person name="Li Y."/>
            <person name="Zhou Q."/>
            <person name="Bi G."/>
            <person name="Li C."/>
            <person name="Du R."/>
            <person name="Wang X."/>
            <person name="Sun T."/>
            <person name="Guo L."/>
            <person name="Liang H."/>
            <person name="Lu P."/>
            <person name="Wu Y."/>
            <person name="Zhang Z."/>
            <person name="Ro D.K."/>
            <person name="Shang Y."/>
            <person name="Huang S."/>
            <person name="Yan J."/>
        </authorList>
    </citation>
    <scope>NUCLEOTIDE SEQUENCE [LARGE SCALE GENOMIC DNA]</scope>
    <source>
        <strain evidence="1">Ta-2019</strain>
    </source>
</reference>
<evidence type="ECO:0000313" key="1">
    <source>
        <dbReference type="EMBL" id="KAH9322456.1"/>
    </source>
</evidence>
<proteinExistence type="predicted"/>
<dbReference type="InterPro" id="IPR036691">
    <property type="entry name" value="Endo/exonu/phosph_ase_sf"/>
</dbReference>
<organism evidence="1 2">
    <name type="scientific">Taxus chinensis</name>
    <name type="common">Chinese yew</name>
    <name type="synonym">Taxus wallichiana var. chinensis</name>
    <dbReference type="NCBI Taxonomy" id="29808"/>
    <lineage>
        <taxon>Eukaryota</taxon>
        <taxon>Viridiplantae</taxon>
        <taxon>Streptophyta</taxon>
        <taxon>Embryophyta</taxon>
        <taxon>Tracheophyta</taxon>
        <taxon>Spermatophyta</taxon>
        <taxon>Pinopsida</taxon>
        <taxon>Pinidae</taxon>
        <taxon>Conifers II</taxon>
        <taxon>Cupressales</taxon>
        <taxon>Taxaceae</taxon>
        <taxon>Taxus</taxon>
    </lineage>
</organism>
<feature type="non-terminal residue" evidence="1">
    <location>
        <position position="1"/>
    </location>
</feature>
<dbReference type="EMBL" id="JAHRHJ020000003">
    <property type="protein sequence ID" value="KAH9322456.1"/>
    <property type="molecule type" value="Genomic_DNA"/>
</dbReference>